<accession>R4Z3J3</accession>
<dbReference type="EMBL" id="CANL01000060">
    <property type="protein sequence ID" value="CCM65245.1"/>
    <property type="molecule type" value="Genomic_DNA"/>
</dbReference>
<reference evidence="1 2" key="1">
    <citation type="journal article" date="2013" name="ISME J.">
        <title>Metabolic model for the filamentous 'Candidatus Microthrix parvicella' based on genomic and metagenomic analyses.</title>
        <authorList>
            <person name="Jon McIlroy S."/>
            <person name="Kristiansen R."/>
            <person name="Albertsen M."/>
            <person name="Michael Karst S."/>
            <person name="Rossetti S."/>
            <person name="Lund Nielsen J."/>
            <person name="Tandoi V."/>
            <person name="James Seviour R."/>
            <person name="Nielsen P.H."/>
        </authorList>
    </citation>
    <scope>NUCLEOTIDE SEQUENCE [LARGE SCALE GENOMIC DNA]</scope>
    <source>
        <strain evidence="1 2">RN1</strain>
    </source>
</reference>
<dbReference type="AlphaFoldDB" id="R4Z3J3"/>
<dbReference type="Proteomes" id="UP000018291">
    <property type="component" value="Unassembled WGS sequence"/>
</dbReference>
<keyword evidence="2" id="KW-1185">Reference proteome</keyword>
<dbReference type="HOGENOM" id="CLU_2192231_0_0_11"/>
<organism evidence="1 2">
    <name type="scientific">Candidatus Neomicrothrix parvicella RN1</name>
    <dbReference type="NCBI Taxonomy" id="1229780"/>
    <lineage>
        <taxon>Bacteria</taxon>
        <taxon>Bacillati</taxon>
        <taxon>Actinomycetota</taxon>
        <taxon>Acidimicrobiia</taxon>
        <taxon>Acidimicrobiales</taxon>
        <taxon>Microthrixaceae</taxon>
        <taxon>Candidatus Neomicrothrix</taxon>
    </lineage>
</organism>
<protein>
    <submittedName>
        <fullName evidence="1">Uncharacterized protein</fullName>
    </submittedName>
</protein>
<name>R4Z3J3_9ACTN</name>
<evidence type="ECO:0000313" key="1">
    <source>
        <dbReference type="EMBL" id="CCM65245.1"/>
    </source>
</evidence>
<dbReference type="STRING" id="1229780.BN381_630007"/>
<comment type="caution">
    <text evidence="1">The sequence shown here is derived from an EMBL/GenBank/DDBJ whole genome shotgun (WGS) entry which is preliminary data.</text>
</comment>
<evidence type="ECO:0000313" key="2">
    <source>
        <dbReference type="Proteomes" id="UP000018291"/>
    </source>
</evidence>
<proteinExistence type="predicted"/>
<dbReference type="eggNOG" id="ENOG502ZY21">
    <property type="taxonomic scope" value="Bacteria"/>
</dbReference>
<gene>
    <name evidence="1" type="ORF">BN381_630007</name>
</gene>
<sequence>MMTLVNVSSLDFARTSRRVAAAARSGGLAVPVFRSPPATPGLDRTLKRRPDGSPVVAVRLGGRPEAAVCADLIDGVLAVNRLDATAAAHWRRVLWSAAVGHEVERLAA</sequence>